<dbReference type="InterPro" id="IPR024104">
    <property type="entry name" value="Tribbles/Ser_Thr_kinase_40"/>
</dbReference>
<feature type="domain" description="Protein kinase" evidence="4">
    <location>
        <begin position="385"/>
        <end position="667"/>
    </location>
</feature>
<organism evidence="5">
    <name type="scientific">Phallusia mammillata</name>
    <dbReference type="NCBI Taxonomy" id="59560"/>
    <lineage>
        <taxon>Eukaryota</taxon>
        <taxon>Metazoa</taxon>
        <taxon>Chordata</taxon>
        <taxon>Tunicata</taxon>
        <taxon>Ascidiacea</taxon>
        <taxon>Phlebobranchia</taxon>
        <taxon>Ascidiidae</taxon>
        <taxon>Phallusia</taxon>
    </lineage>
</organism>
<name>A0A6F9DUV3_9ASCI</name>
<reference evidence="5" key="1">
    <citation type="submission" date="2020-04" db="EMBL/GenBank/DDBJ databases">
        <authorList>
            <person name="Neveu A P."/>
        </authorList>
    </citation>
    <scope>NUCLEOTIDE SEQUENCE</scope>
    <source>
        <tissue evidence="5">Whole embryo</tissue>
    </source>
</reference>
<evidence type="ECO:0000256" key="3">
    <source>
        <dbReference type="SAM" id="MobiDB-lite"/>
    </source>
</evidence>
<evidence type="ECO:0000256" key="2">
    <source>
        <dbReference type="ARBA" id="ARBA00016813"/>
    </source>
</evidence>
<feature type="compositionally biased region" description="Basic residues" evidence="3">
    <location>
        <begin position="25"/>
        <end position="34"/>
    </location>
</feature>
<gene>
    <name evidence="5" type="primary">Stk40</name>
</gene>
<feature type="compositionally biased region" description="Polar residues" evidence="3">
    <location>
        <begin position="243"/>
        <end position="254"/>
    </location>
</feature>
<dbReference type="PANTHER" id="PTHR22961">
    <property type="entry name" value="SER/THR PROTEIN KINASE-TRB"/>
    <property type="match status" value="1"/>
</dbReference>
<keyword evidence="5" id="KW-0808">Transferase</keyword>
<feature type="region of interest" description="Disordered" evidence="3">
    <location>
        <begin position="241"/>
        <end position="312"/>
    </location>
</feature>
<dbReference type="PROSITE" id="PS00108">
    <property type="entry name" value="PROTEIN_KINASE_ST"/>
    <property type="match status" value="1"/>
</dbReference>
<feature type="region of interest" description="Disordered" evidence="3">
    <location>
        <begin position="1"/>
        <end position="34"/>
    </location>
</feature>
<proteinExistence type="evidence at transcript level"/>
<dbReference type="PANTHER" id="PTHR22961:SF16">
    <property type="entry name" value="SERINE_THREONINE-PROTEIN KINASE 40"/>
    <property type="match status" value="1"/>
</dbReference>
<dbReference type="PROSITE" id="PS50011">
    <property type="entry name" value="PROTEIN_KINASE_DOM"/>
    <property type="match status" value="1"/>
</dbReference>
<dbReference type="AlphaFoldDB" id="A0A6F9DUV3"/>
<keyword evidence="5" id="KW-0418">Kinase</keyword>
<protein>
    <recommendedName>
        <fullName evidence="2">Serine/threonine-protein kinase 40</fullName>
    </recommendedName>
</protein>
<dbReference type="GO" id="GO:0004672">
    <property type="term" value="F:protein kinase activity"/>
    <property type="evidence" value="ECO:0007669"/>
    <property type="project" value="InterPro"/>
</dbReference>
<dbReference type="Gene3D" id="1.10.510.10">
    <property type="entry name" value="Transferase(Phosphotransferase) domain 1"/>
    <property type="match status" value="1"/>
</dbReference>
<comment type="function">
    <text evidence="1">May be a negative regulator of NF-kappa-B and p53-mediated gene transcription.</text>
</comment>
<evidence type="ECO:0000259" key="4">
    <source>
        <dbReference type="PROSITE" id="PS50011"/>
    </source>
</evidence>
<evidence type="ECO:0000313" key="5">
    <source>
        <dbReference type="EMBL" id="CAB3266655.1"/>
    </source>
</evidence>
<dbReference type="GO" id="GO:0005524">
    <property type="term" value="F:ATP binding"/>
    <property type="evidence" value="ECO:0007669"/>
    <property type="project" value="InterPro"/>
</dbReference>
<accession>A0A6F9DUV3</accession>
<sequence length="736" mass="81842">MASQGGDGEQPDSGAANSMEDARRQHLKNLHRRSRFRAKLIGDESNDAPSVANNEHHGSSSQAIHPTLLPQVTHRPFPCPHPVNSPMQYGGYAPPAYPYPRRYSLASYHPLYIQGVPVVASHIPYYYPPHLPQNFYHPVDRGRVGSETSTHVVQNEDVGDDDVFSTSTQPRVPPNLPNDALNTFLHQERRKRARSAGDLGMLYSPGVQNMFGGILPPQSPLQSPFEEKRHFVGMTGCPVAEQKQGSTHNLSSGPQQPPSKRKCTEAMAPSAARNPSVEVQGRQVNPRCETVSEKAGTSDVGHSSNTQPPVTTTPLVLKSSLVTSRSSNVKKKVIWNDLPKEHTVAVHNHEHVEDKNDESFDNLINMDPFVSSTKHKTVKNRIGPYLVGPKLGSCPVKCVSQYLVRKANTCKYYVAKVLKIESNNSEVRSGKMLLHNEHSLLSLLSSHPGVIRQHGLFKDSSYSEAKGTVIPRVGLILDCLTRHEQDSSTSNYLNLQQYVIQSKRLSEREATRIFYLIVSVVYSLHKINVVHRDLKLGNMVLDMRVRKVTLTNFCLGCHLSSESEMLTDQRGSPAYISPDVLSGQPYAGKPSDMWSLGVVLFTMLYGQFPFYDPKPKMLFTKIKHAKFSIPETGQVSLTTNGIIRGLLTLHPDRRMTASEVLAELEAMALSRKPLRALVSQAQVVPDIDDDDHCNSDEIVTSVETAEDRLKHERLLTFAFEQKLLSDDEIDDEGVIV</sequence>
<dbReference type="InterPro" id="IPR008271">
    <property type="entry name" value="Ser/Thr_kinase_AS"/>
</dbReference>
<dbReference type="SUPFAM" id="SSF56112">
    <property type="entry name" value="Protein kinase-like (PK-like)"/>
    <property type="match status" value="1"/>
</dbReference>
<dbReference type="InterPro" id="IPR000719">
    <property type="entry name" value="Prot_kinase_dom"/>
</dbReference>
<dbReference type="SMART" id="SM00220">
    <property type="entry name" value="S_TKc"/>
    <property type="match status" value="1"/>
</dbReference>
<dbReference type="EMBL" id="LR790793">
    <property type="protein sequence ID" value="CAB3266655.1"/>
    <property type="molecule type" value="mRNA"/>
</dbReference>
<evidence type="ECO:0000256" key="1">
    <source>
        <dbReference type="ARBA" id="ARBA00003412"/>
    </source>
</evidence>
<dbReference type="InterPro" id="IPR011009">
    <property type="entry name" value="Kinase-like_dom_sf"/>
</dbReference>
<dbReference type="Pfam" id="PF00069">
    <property type="entry name" value="Pkinase"/>
    <property type="match status" value="1"/>
</dbReference>